<reference evidence="2 3" key="3">
    <citation type="journal article" date="2017" name="Mol. Plant Pathol.">
        <title>A gapless genome sequence of the fungus Botrytis cinerea.</title>
        <authorList>
            <person name="Van Kan J.A."/>
            <person name="Stassen J.H."/>
            <person name="Mosbach A."/>
            <person name="Van Der Lee T.A."/>
            <person name="Faino L."/>
            <person name="Farmer A.D."/>
            <person name="Papasotiriou D.G."/>
            <person name="Zhou S."/>
            <person name="Seidl M.F."/>
            <person name="Cottam E."/>
            <person name="Edel D."/>
            <person name="Hahn M."/>
            <person name="Schwartz D.C."/>
            <person name="Dietrich R.A."/>
            <person name="Widdison S."/>
            <person name="Scalliet G."/>
        </authorList>
    </citation>
    <scope>NUCLEOTIDE SEQUENCE [LARGE SCALE GENOMIC DNA]</scope>
    <source>
        <strain evidence="2 3">B05.10</strain>
    </source>
</reference>
<dbReference type="VEuPathDB" id="FungiDB:Bcin13g02040"/>
<dbReference type="Proteomes" id="UP000001798">
    <property type="component" value="Chromosome 13"/>
</dbReference>
<reference evidence="2 3" key="1">
    <citation type="journal article" date="2011" name="PLoS Genet.">
        <title>Genomic analysis of the necrotrophic fungal pathogens Sclerotinia sclerotiorum and Botrytis cinerea.</title>
        <authorList>
            <person name="Amselem J."/>
            <person name="Cuomo C.A."/>
            <person name="van Kan J.A."/>
            <person name="Viaud M."/>
            <person name="Benito E.P."/>
            <person name="Couloux A."/>
            <person name="Coutinho P.M."/>
            <person name="de Vries R.P."/>
            <person name="Dyer P.S."/>
            <person name="Fillinger S."/>
            <person name="Fournier E."/>
            <person name="Gout L."/>
            <person name="Hahn M."/>
            <person name="Kohn L."/>
            <person name="Lapalu N."/>
            <person name="Plummer K.M."/>
            <person name="Pradier J.M."/>
            <person name="Quevillon E."/>
            <person name="Sharon A."/>
            <person name="Simon A."/>
            <person name="ten Have A."/>
            <person name="Tudzynski B."/>
            <person name="Tudzynski P."/>
            <person name="Wincker P."/>
            <person name="Andrew M."/>
            <person name="Anthouard V."/>
            <person name="Beever R.E."/>
            <person name="Beffa R."/>
            <person name="Benoit I."/>
            <person name="Bouzid O."/>
            <person name="Brault B."/>
            <person name="Chen Z."/>
            <person name="Choquer M."/>
            <person name="Collemare J."/>
            <person name="Cotton P."/>
            <person name="Danchin E.G."/>
            <person name="Da Silva C."/>
            <person name="Gautier A."/>
            <person name="Giraud C."/>
            <person name="Giraud T."/>
            <person name="Gonzalez C."/>
            <person name="Grossetete S."/>
            <person name="Guldener U."/>
            <person name="Henrissat B."/>
            <person name="Howlett B.J."/>
            <person name="Kodira C."/>
            <person name="Kretschmer M."/>
            <person name="Lappartient A."/>
            <person name="Leroch M."/>
            <person name="Levis C."/>
            <person name="Mauceli E."/>
            <person name="Neuveglise C."/>
            <person name="Oeser B."/>
            <person name="Pearson M."/>
            <person name="Poulain J."/>
            <person name="Poussereau N."/>
            <person name="Quesneville H."/>
            <person name="Rascle C."/>
            <person name="Schumacher J."/>
            <person name="Segurens B."/>
            <person name="Sexton A."/>
            <person name="Silva E."/>
            <person name="Sirven C."/>
            <person name="Soanes D.M."/>
            <person name="Talbot N.J."/>
            <person name="Templeton M."/>
            <person name="Yandava C."/>
            <person name="Yarden O."/>
            <person name="Zeng Q."/>
            <person name="Rollins J.A."/>
            <person name="Lebrun M.H."/>
            <person name="Dickman M."/>
        </authorList>
    </citation>
    <scope>NUCLEOTIDE SEQUENCE [LARGE SCALE GENOMIC DNA]</scope>
    <source>
        <strain evidence="2 3">B05.10</strain>
    </source>
</reference>
<feature type="compositionally biased region" description="Polar residues" evidence="1">
    <location>
        <begin position="1"/>
        <end position="29"/>
    </location>
</feature>
<keyword evidence="3" id="KW-1185">Reference proteome</keyword>
<gene>
    <name evidence="2" type="ORF">BCIN_13g02040</name>
</gene>
<dbReference type="EMBL" id="CP009817">
    <property type="protein sequence ID" value="ATZ56363.1"/>
    <property type="molecule type" value="Genomic_DNA"/>
</dbReference>
<evidence type="ECO:0000313" key="3">
    <source>
        <dbReference type="Proteomes" id="UP000001798"/>
    </source>
</evidence>
<dbReference type="GeneID" id="36394782"/>
<protein>
    <submittedName>
        <fullName evidence="2">Uncharacterized protein</fullName>
    </submittedName>
</protein>
<sequence length="172" mass="19087">MSRFQPQQESVTPQDQNVPKNITIILSSNPEHEATPPSLDLSDTHRNTLALPVHESTIEQINSGYSAVPSTPPRESSEKIFLDSRPVPNNPSTPSRTNTNRAHKSAQLLQQSHAPAADLQKTLSRVSNPLSRFPRYFLEAIFLIGNQPRGKLILYSLVLLACCRTGTLKFGY</sequence>
<name>A0A384K0L4_BOTFB</name>
<feature type="region of interest" description="Disordered" evidence="1">
    <location>
        <begin position="63"/>
        <end position="104"/>
    </location>
</feature>
<dbReference type="AlphaFoldDB" id="A0A384K0L4"/>
<feature type="region of interest" description="Disordered" evidence="1">
    <location>
        <begin position="1"/>
        <end position="44"/>
    </location>
</feature>
<proteinExistence type="predicted"/>
<evidence type="ECO:0000256" key="1">
    <source>
        <dbReference type="SAM" id="MobiDB-lite"/>
    </source>
</evidence>
<evidence type="ECO:0000313" key="2">
    <source>
        <dbReference type="EMBL" id="ATZ56363.1"/>
    </source>
</evidence>
<reference evidence="2 3" key="2">
    <citation type="journal article" date="2012" name="Eukaryot. Cell">
        <title>Genome update of Botrytis cinerea strains B05.10 and T4.</title>
        <authorList>
            <person name="Staats M."/>
            <person name="van Kan J.A."/>
        </authorList>
    </citation>
    <scope>NUCLEOTIDE SEQUENCE [LARGE SCALE GENOMIC DNA]</scope>
    <source>
        <strain evidence="2 3">B05.10</strain>
    </source>
</reference>
<feature type="compositionally biased region" description="Low complexity" evidence="1">
    <location>
        <begin position="84"/>
        <end position="100"/>
    </location>
</feature>
<organism evidence="2 3">
    <name type="scientific">Botryotinia fuckeliana (strain B05.10)</name>
    <name type="common">Noble rot fungus</name>
    <name type="synonym">Botrytis cinerea</name>
    <dbReference type="NCBI Taxonomy" id="332648"/>
    <lineage>
        <taxon>Eukaryota</taxon>
        <taxon>Fungi</taxon>
        <taxon>Dikarya</taxon>
        <taxon>Ascomycota</taxon>
        <taxon>Pezizomycotina</taxon>
        <taxon>Leotiomycetes</taxon>
        <taxon>Helotiales</taxon>
        <taxon>Sclerotiniaceae</taxon>
        <taxon>Botrytis</taxon>
    </lineage>
</organism>
<dbReference type="RefSeq" id="XP_024552525.1">
    <property type="nucleotide sequence ID" value="XM_024696712.1"/>
</dbReference>
<dbReference type="OrthoDB" id="3537171at2759"/>
<accession>A0A384K0L4</accession>
<dbReference type="KEGG" id="bfu:BCIN_13g02040"/>